<dbReference type="PROSITE" id="PS01054">
    <property type="entry name" value="TRANSALDOLASE_1"/>
    <property type="match status" value="1"/>
</dbReference>
<comment type="catalytic activity">
    <reaction evidence="8">
        <text>D-sedoheptulose 7-phosphate + D-glyceraldehyde 3-phosphate = D-erythrose 4-phosphate + beta-D-fructose 6-phosphate</text>
        <dbReference type="Rhea" id="RHEA:17053"/>
        <dbReference type="ChEBI" id="CHEBI:16897"/>
        <dbReference type="ChEBI" id="CHEBI:57483"/>
        <dbReference type="ChEBI" id="CHEBI:57634"/>
        <dbReference type="ChEBI" id="CHEBI:59776"/>
        <dbReference type="EC" id="2.2.1.2"/>
    </reaction>
</comment>
<feature type="compositionally biased region" description="Basic residues" evidence="9">
    <location>
        <begin position="26"/>
        <end position="68"/>
    </location>
</feature>
<dbReference type="PANTHER" id="PTHR10683">
    <property type="entry name" value="TRANSALDOLASE"/>
    <property type="match status" value="1"/>
</dbReference>
<evidence type="ECO:0000256" key="8">
    <source>
        <dbReference type="RuleBase" id="RU000501"/>
    </source>
</evidence>
<evidence type="ECO:0000256" key="4">
    <source>
        <dbReference type="ARBA" id="ARBA00013151"/>
    </source>
</evidence>
<feature type="region of interest" description="Disordered" evidence="9">
    <location>
        <begin position="1"/>
        <end position="76"/>
    </location>
</feature>
<keyword evidence="11" id="KW-1185">Reference proteome</keyword>
<keyword evidence="7" id="KW-0704">Schiff base</keyword>
<dbReference type="PANTHER" id="PTHR10683:SF18">
    <property type="entry name" value="TRANSALDOLASE"/>
    <property type="match status" value="1"/>
</dbReference>
<dbReference type="EMBL" id="CAMPGE010012829">
    <property type="protein sequence ID" value="CAI2371585.1"/>
    <property type="molecule type" value="Genomic_DNA"/>
</dbReference>
<keyword evidence="6 8" id="KW-0570">Pentose shunt</keyword>
<organism evidence="10 11">
    <name type="scientific">Euplotes crassus</name>
    <dbReference type="NCBI Taxonomy" id="5936"/>
    <lineage>
        <taxon>Eukaryota</taxon>
        <taxon>Sar</taxon>
        <taxon>Alveolata</taxon>
        <taxon>Ciliophora</taxon>
        <taxon>Intramacronucleata</taxon>
        <taxon>Spirotrichea</taxon>
        <taxon>Hypotrichia</taxon>
        <taxon>Euplotida</taxon>
        <taxon>Euplotidae</taxon>
        <taxon>Moneuplotes</taxon>
    </lineage>
</organism>
<evidence type="ECO:0000313" key="10">
    <source>
        <dbReference type="EMBL" id="CAI2371585.1"/>
    </source>
</evidence>
<evidence type="ECO:0000256" key="7">
    <source>
        <dbReference type="ARBA" id="ARBA00023270"/>
    </source>
</evidence>
<dbReference type="Gene3D" id="3.20.20.70">
    <property type="entry name" value="Aldolase class I"/>
    <property type="match status" value="1"/>
</dbReference>
<comment type="pathway">
    <text evidence="2 8">Carbohydrate degradation; pentose phosphate pathway; D-glyceraldehyde 3-phosphate and beta-D-fructose 6-phosphate from D-ribose 5-phosphate and D-xylulose 5-phosphate (non-oxidative stage): step 2/3.</text>
</comment>
<comment type="caution">
    <text evidence="10">The sequence shown here is derived from an EMBL/GenBank/DDBJ whole genome shotgun (WGS) entry which is preliminary data.</text>
</comment>
<dbReference type="InterPro" id="IPR018225">
    <property type="entry name" value="Transaldolase_AS"/>
</dbReference>
<dbReference type="InterPro" id="IPR001585">
    <property type="entry name" value="TAL/FSA"/>
</dbReference>
<comment type="function">
    <text evidence="8">Catalyzes the rate-limiting step of the non-oxidative phase in the pentose phosphate pathway. Catalyzes the reversible conversion of sedheptulose-7-phosphate and D-glyceraldehyde 3-phosphate into erythrose-4-phosphate and beta-D-fructose 6-phosphate.</text>
</comment>
<dbReference type="Pfam" id="PF00923">
    <property type="entry name" value="TAL_FSA"/>
    <property type="match status" value="1"/>
</dbReference>
<dbReference type="SUPFAM" id="SSF51569">
    <property type="entry name" value="Aldolase"/>
    <property type="match status" value="1"/>
</dbReference>
<evidence type="ECO:0000313" key="11">
    <source>
        <dbReference type="Proteomes" id="UP001295684"/>
    </source>
</evidence>
<evidence type="ECO:0000256" key="1">
    <source>
        <dbReference type="ARBA" id="ARBA00003518"/>
    </source>
</evidence>
<reference evidence="10" key="1">
    <citation type="submission" date="2023-07" db="EMBL/GenBank/DDBJ databases">
        <authorList>
            <consortium name="AG Swart"/>
            <person name="Singh M."/>
            <person name="Singh A."/>
            <person name="Seah K."/>
            <person name="Emmerich C."/>
        </authorList>
    </citation>
    <scope>NUCLEOTIDE SEQUENCE</scope>
    <source>
        <strain evidence="10">DP1</strain>
    </source>
</reference>
<dbReference type="PROSITE" id="PS00958">
    <property type="entry name" value="TRANSALDOLASE_2"/>
    <property type="match status" value="1"/>
</dbReference>
<name>A0AAD1UR04_EUPCR</name>
<dbReference type="AlphaFoldDB" id="A0AAD1UR04"/>
<evidence type="ECO:0000256" key="3">
    <source>
        <dbReference type="ARBA" id="ARBA00008012"/>
    </source>
</evidence>
<dbReference type="GO" id="GO:0009052">
    <property type="term" value="P:pentose-phosphate shunt, non-oxidative branch"/>
    <property type="evidence" value="ECO:0007669"/>
    <property type="project" value="TreeGrafter"/>
</dbReference>
<dbReference type="CDD" id="cd00957">
    <property type="entry name" value="Transaldolase_TalAB"/>
    <property type="match status" value="1"/>
</dbReference>
<dbReference type="Proteomes" id="UP001295684">
    <property type="component" value="Unassembled WGS sequence"/>
</dbReference>
<dbReference type="InterPro" id="IPR004730">
    <property type="entry name" value="Transaldolase_1"/>
</dbReference>
<evidence type="ECO:0000256" key="6">
    <source>
        <dbReference type="ARBA" id="ARBA00023126"/>
    </source>
</evidence>
<evidence type="ECO:0000256" key="2">
    <source>
        <dbReference type="ARBA" id="ARBA00004857"/>
    </source>
</evidence>
<proteinExistence type="inferred from homology"/>
<gene>
    <name evidence="10" type="ORF">ECRASSUSDP1_LOCUS12909</name>
</gene>
<evidence type="ECO:0000256" key="9">
    <source>
        <dbReference type="SAM" id="MobiDB-lite"/>
    </source>
</evidence>
<dbReference type="InterPro" id="IPR013785">
    <property type="entry name" value="Aldolase_TIM"/>
</dbReference>
<dbReference type="NCBIfam" id="TIGR00874">
    <property type="entry name" value="talAB"/>
    <property type="match status" value="1"/>
</dbReference>
<evidence type="ECO:0000256" key="5">
    <source>
        <dbReference type="ARBA" id="ARBA00022679"/>
    </source>
</evidence>
<protein>
    <recommendedName>
        <fullName evidence="4 8">Transaldolase</fullName>
        <ecNumber evidence="4 8">2.2.1.2</ecNumber>
    </recommendedName>
</protein>
<dbReference type="FunFam" id="3.20.20.70:FF:000131">
    <property type="entry name" value="Transaldolase"/>
    <property type="match status" value="1"/>
</dbReference>
<keyword evidence="5 8" id="KW-0808">Transferase</keyword>
<dbReference type="EC" id="2.2.1.2" evidence="4 8"/>
<accession>A0AAD1UR04</accession>
<dbReference type="GO" id="GO:0004801">
    <property type="term" value="F:transaldolase activity"/>
    <property type="evidence" value="ECO:0007669"/>
    <property type="project" value="UniProtKB-EC"/>
</dbReference>
<comment type="function">
    <text evidence="1">Transaldolase is important for the balance of metabolites in the pentose-phosphate pathway.</text>
</comment>
<dbReference type="GO" id="GO:0005737">
    <property type="term" value="C:cytoplasm"/>
    <property type="evidence" value="ECO:0007669"/>
    <property type="project" value="InterPro"/>
</dbReference>
<comment type="similarity">
    <text evidence="3">Belongs to the transaldolase family. Type 1 subfamily.</text>
</comment>
<sequence>MPTRRKRTAKLIGRLLTKDQFDTGASHKRRKVSTKKSVTKKATKAAKRSASAKKTSKATKKRDTKARSKASASKKVTKGNYKLAQLKKMTTVVADTGDFNLIKKYKPTDATTNPSLLLAASKMAEYDSLIDEAIRSELKNKKVTDTVISDICDKLAVIFGTKILDIVPGYVSTEVDARLSFDTKATVAKARKIIKLYKAAGVKKDRILIKIASTWEGIQAARILQKEGISCNLTLLFNFFQALACAQANVTLISPFVGRILDWYKKSTGKEYKPEEEPGVLSVTRIYNYYKKYGHKTFVMGASFRNSGEIINLAGCDRLTISPALLEELETSKGKIQKKLDSTKSKKECKDPKMGNERRCNGHCKALCRN</sequence>
<dbReference type="GO" id="GO:0005975">
    <property type="term" value="P:carbohydrate metabolic process"/>
    <property type="evidence" value="ECO:0007669"/>
    <property type="project" value="InterPro"/>
</dbReference>